<proteinExistence type="predicted"/>
<evidence type="ECO:0000313" key="2">
    <source>
        <dbReference type="Proteomes" id="UP001269144"/>
    </source>
</evidence>
<dbReference type="RefSeq" id="WP_311158394.1">
    <property type="nucleotide sequence ID" value="NZ_JAVQLW010000001.1"/>
</dbReference>
<comment type="caution">
    <text evidence="1">The sequence shown here is derived from an EMBL/GenBank/DDBJ whole genome shotgun (WGS) entry which is preliminary data.</text>
</comment>
<keyword evidence="2" id="KW-1185">Reference proteome</keyword>
<protein>
    <submittedName>
        <fullName evidence="1">Uncharacterized protein</fullName>
    </submittedName>
</protein>
<reference evidence="2" key="1">
    <citation type="submission" date="2023-07" db="EMBL/GenBank/DDBJ databases">
        <title>Paracoccus sp. MBLB3053 whole genome sequence.</title>
        <authorList>
            <person name="Hwang C.Y."/>
            <person name="Cho E.-S."/>
            <person name="Seo M.-J."/>
        </authorList>
    </citation>
    <scope>NUCLEOTIDE SEQUENCE [LARGE SCALE GENOMIC DNA]</scope>
    <source>
        <strain evidence="2">MBLB3053</strain>
    </source>
</reference>
<gene>
    <name evidence="1" type="ORF">RGQ15_01215</name>
</gene>
<sequence length="185" mass="19939">MTTIYSAAVKSYQAAADVLVALQEGRMDLVPEINAALVGRPKLALSGGYNAITNTFGACLPDGTRCDVLGSTEGNTVELRSSGLNWMTLEATLPSKFETATRCYVECEAGSDFPLVADVFVRNFAKDGSVEDAGHVEWHIRPGSLSLCRIDLPEFDEAAAERRVIVHLRQPSHRLLIGGLCVTLV</sequence>
<dbReference type="Proteomes" id="UP001269144">
    <property type="component" value="Unassembled WGS sequence"/>
</dbReference>
<organism evidence="1 2">
    <name type="scientific">Paracoccus aurantius</name>
    <dbReference type="NCBI Taxonomy" id="3073814"/>
    <lineage>
        <taxon>Bacteria</taxon>
        <taxon>Pseudomonadati</taxon>
        <taxon>Pseudomonadota</taxon>
        <taxon>Alphaproteobacteria</taxon>
        <taxon>Rhodobacterales</taxon>
        <taxon>Paracoccaceae</taxon>
        <taxon>Paracoccus</taxon>
    </lineage>
</organism>
<name>A0ABU2HME6_9RHOB</name>
<accession>A0ABU2HME6</accession>
<evidence type="ECO:0000313" key="1">
    <source>
        <dbReference type="EMBL" id="MDS9466199.1"/>
    </source>
</evidence>
<dbReference type="EMBL" id="JAVQLW010000001">
    <property type="protein sequence ID" value="MDS9466199.1"/>
    <property type="molecule type" value="Genomic_DNA"/>
</dbReference>